<dbReference type="SUPFAM" id="SSF53335">
    <property type="entry name" value="S-adenosyl-L-methionine-dependent methyltransferases"/>
    <property type="match status" value="1"/>
</dbReference>
<keyword evidence="1" id="KW-0489">Methyltransferase</keyword>
<gene>
    <name evidence="4" type="ORF">P170DRAFT_506869</name>
</gene>
<dbReference type="Pfam" id="PF00145">
    <property type="entry name" value="DNA_methylase"/>
    <property type="match status" value="1"/>
</dbReference>
<dbReference type="RefSeq" id="XP_024707256.1">
    <property type="nucleotide sequence ID" value="XM_024854418.1"/>
</dbReference>
<dbReference type="GO" id="GO:0032259">
    <property type="term" value="P:methylation"/>
    <property type="evidence" value="ECO:0007669"/>
    <property type="project" value="UniProtKB-KW"/>
</dbReference>
<dbReference type="STRING" id="1392250.A0A2I2GGE6"/>
<evidence type="ECO:0000256" key="3">
    <source>
        <dbReference type="SAM" id="MobiDB-lite"/>
    </source>
</evidence>
<sequence length="1288" mass="145179">MSAATPASSARAGPTLDNQSPENRPSSVSNEEGSDDELRSFGSKKLTHQLNISNDYVKGLSTEDAFRQLYQNWRTAIAESFPSVESFDPVYHESTHTTKIKLVWPTPEPQVVFKPTPKYMGFIQFSKKSGTLIIANANAKLQPRHLQWGHGKDPLVGRYGEGLKLAIVVMMLAGYKIRIEASSHSWNFSSCGTSNSQYLCTINPSRKKEISADNDTEAMPNLANRISKDVAIIIETGNKLQQDGFRRWLGIALGIREFSKPKKLVKTQHGDLILDVDYSSRIYVKGLLCQHKKGLLYGYNFHHAEISRGPSYLVDASQQPKLLCQLWEAAIQTRSAELLPLYIDMLRDPQRPLDVREADKFLGKFTAQKIWNYLSSEAKDGLFYYSCEEATNENYIIKDYLGKVPALIPGVLWNALRNASLIRTPREEQIEQFRKAKETTLPNSAFSRTLQRMIVESILMLSERTKDTKIVFVNYVDDSIQAHFDPESNVLKIRDKWLYFHAIHAEYPCVVYQNNSDSGAASFSCDHIFASLYEILVREVSLDRTDPSPLRKWKNGYQVAMEKALKMPRDITVKPGLAAKQLVVSWTNGMSQQVLKQLEGCLKYHVVLHDEQCADNAHMALHDEVNMGDNTLCTCVQQIVTQSKFIAIFDNLDSSRAYFPMVAWNDSDAFYGLPPDPIKPNELPAPKASEPPQSPESPSKNSTADENGGMDIDEQAGKSGVEFDENIWKQWEKETFPQVFSSLTPSYESGTAQQARLLSMYESRRLSWRFEKDDYAMVTMRLPNSLGKQTGFIVYTHGIHPAIKTDKEDDGTLLATLYSVSGRNPIFQRGKGDSDQRAWPPPMKDCELMLHFKEFNSMGSWYDASRIPIRCINAVYPIASELLDTLQYTRTELSQSEDLSQPGLFCRFAHRCDGPDDTACFTPIASHLLPRSKRWVKPRFNSKASPVILDLSPGFIGLAEGFRQCGYEIYAGIGFNPASHLTWKAAHGSAIILDGTLNGVISDIKSNRLNPLQQTPQGTPCIATLCIAYGREQMKKELEFLEYLRDILTLQLKLDFLVLIFPPWVLHKDTFDRLFQGSYDLLADRYCIHLKKVSLASHGIPRDDTIIILLASSVSSPVQWTRLFDSKAEVETESESAFDRIRDLAFCNPRATDPTAAGSLVCKHPTANTNVYNHQTGIALPGPHVLDLGPLVSMTDITRIRHPDRKDGLTVRELARIQGFSDDFVFLGSTQQQYDDVTRAFPPSIARKLGLVILDLIRDFQTGDFDCDLGNEDEAMRGQKRRRMDGIY</sequence>
<dbReference type="Gene3D" id="3.90.120.10">
    <property type="entry name" value="DNA Methylase, subunit A, domain 2"/>
    <property type="match status" value="1"/>
</dbReference>
<dbReference type="EMBL" id="MSFO01000002">
    <property type="protein sequence ID" value="PLB51954.1"/>
    <property type="molecule type" value="Genomic_DNA"/>
</dbReference>
<feature type="compositionally biased region" description="Polar residues" evidence="3">
    <location>
        <begin position="16"/>
        <end position="31"/>
    </location>
</feature>
<keyword evidence="5" id="KW-1185">Reference proteome</keyword>
<feature type="compositionally biased region" description="Low complexity" evidence="3">
    <location>
        <begin position="684"/>
        <end position="700"/>
    </location>
</feature>
<evidence type="ECO:0000256" key="1">
    <source>
        <dbReference type="ARBA" id="ARBA00022603"/>
    </source>
</evidence>
<accession>A0A2I2GGE6</accession>
<dbReference type="OrthoDB" id="5376140at2759"/>
<dbReference type="InterPro" id="IPR029063">
    <property type="entry name" value="SAM-dependent_MTases_sf"/>
</dbReference>
<dbReference type="GeneID" id="36562124"/>
<proteinExistence type="predicted"/>
<dbReference type="GO" id="GO:0008168">
    <property type="term" value="F:methyltransferase activity"/>
    <property type="evidence" value="ECO:0007669"/>
    <property type="project" value="UniProtKB-KW"/>
</dbReference>
<evidence type="ECO:0008006" key="6">
    <source>
        <dbReference type="Google" id="ProtNLM"/>
    </source>
</evidence>
<evidence type="ECO:0000256" key="2">
    <source>
        <dbReference type="ARBA" id="ARBA00022679"/>
    </source>
</evidence>
<reference evidence="4 5" key="1">
    <citation type="submission" date="2016-12" db="EMBL/GenBank/DDBJ databases">
        <title>The genomes of Aspergillus section Nigri reveals drivers in fungal speciation.</title>
        <authorList>
            <consortium name="DOE Joint Genome Institute"/>
            <person name="Vesth T.C."/>
            <person name="Nybo J."/>
            <person name="Theobald S."/>
            <person name="Brandl J."/>
            <person name="Frisvad J.C."/>
            <person name="Nielsen K.F."/>
            <person name="Lyhne E.K."/>
            <person name="Kogle M.E."/>
            <person name="Kuo A."/>
            <person name="Riley R."/>
            <person name="Clum A."/>
            <person name="Nolan M."/>
            <person name="Lipzen A."/>
            <person name="Salamov A."/>
            <person name="Henrissat B."/>
            <person name="Wiebenga A."/>
            <person name="De Vries R.P."/>
            <person name="Grigoriev I.V."/>
            <person name="Mortensen U.H."/>
            <person name="Andersen M.R."/>
            <person name="Baker S.E."/>
        </authorList>
    </citation>
    <scope>NUCLEOTIDE SEQUENCE [LARGE SCALE GENOMIC DNA]</scope>
    <source>
        <strain evidence="4 5">IBT 23096</strain>
    </source>
</reference>
<comment type="caution">
    <text evidence="4">The sequence shown here is derived from an EMBL/GenBank/DDBJ whole genome shotgun (WGS) entry which is preliminary data.</text>
</comment>
<evidence type="ECO:0000313" key="4">
    <source>
        <dbReference type="EMBL" id="PLB51954.1"/>
    </source>
</evidence>
<keyword evidence="2" id="KW-0808">Transferase</keyword>
<dbReference type="Proteomes" id="UP000234275">
    <property type="component" value="Unassembled WGS sequence"/>
</dbReference>
<dbReference type="VEuPathDB" id="FungiDB:P170DRAFT_506869"/>
<organism evidence="4 5">
    <name type="scientific">Aspergillus steynii IBT 23096</name>
    <dbReference type="NCBI Taxonomy" id="1392250"/>
    <lineage>
        <taxon>Eukaryota</taxon>
        <taxon>Fungi</taxon>
        <taxon>Dikarya</taxon>
        <taxon>Ascomycota</taxon>
        <taxon>Pezizomycotina</taxon>
        <taxon>Eurotiomycetes</taxon>
        <taxon>Eurotiomycetidae</taxon>
        <taxon>Eurotiales</taxon>
        <taxon>Aspergillaceae</taxon>
        <taxon>Aspergillus</taxon>
        <taxon>Aspergillus subgen. Circumdati</taxon>
    </lineage>
</organism>
<feature type="region of interest" description="Disordered" evidence="3">
    <location>
        <begin position="675"/>
        <end position="715"/>
    </location>
</feature>
<evidence type="ECO:0000313" key="5">
    <source>
        <dbReference type="Proteomes" id="UP000234275"/>
    </source>
</evidence>
<name>A0A2I2GGE6_9EURO</name>
<protein>
    <recommendedName>
        <fullName evidence="6">S-adenosyl-L-methionine-dependent methyltransferase</fullName>
    </recommendedName>
</protein>
<dbReference type="InterPro" id="IPR001525">
    <property type="entry name" value="C5_MeTfrase"/>
</dbReference>
<feature type="region of interest" description="Disordered" evidence="3">
    <location>
        <begin position="1"/>
        <end position="42"/>
    </location>
</feature>